<dbReference type="GeneID" id="10327020"/>
<accession>E3SMT8</accession>
<reference evidence="1 2" key="1">
    <citation type="journal article" date="2010" name="Environ. Microbiol.">
        <title>Genomic analysis of oceanic cyanobacterial myoviruses compared with T4-like myoviruses from diverse hosts and environments.</title>
        <authorList>
            <person name="Sullivan M.B."/>
            <person name="Huang K.H."/>
            <person name="Ignacio-Espinoza J.C."/>
            <person name="Berlin A.M."/>
            <person name="Kelly L."/>
            <person name="Weigele P.R."/>
            <person name="DeFrancesco A.S."/>
            <person name="Kern S.E."/>
            <person name="Thompson L.R."/>
            <person name="Young S."/>
            <person name="Yandava C."/>
            <person name="Fu R."/>
            <person name="Krastins B."/>
            <person name="Chase M."/>
            <person name="Sarracino D."/>
            <person name="Osburne M.S."/>
            <person name="Henn M.R."/>
            <person name="Chisholm S.W."/>
        </authorList>
    </citation>
    <scope>NUCLEOTIDE SEQUENCE [LARGE SCALE GENOMIC DNA]</scope>
    <source>
        <strain evidence="1">M4-247</strain>
    </source>
</reference>
<dbReference type="Pfam" id="PF16724">
    <property type="entry name" value="T4-gp15_tss"/>
    <property type="match status" value="1"/>
</dbReference>
<evidence type="ECO:0000313" key="1">
    <source>
        <dbReference type="EMBL" id="ADO98731.1"/>
    </source>
</evidence>
<dbReference type="OrthoDB" id="5632at10239"/>
<organism evidence="1 2">
    <name type="scientific">Prochlorococcus phage P-HM1</name>
    <dbReference type="NCBI Taxonomy" id="445700"/>
    <lineage>
        <taxon>Viruses</taxon>
        <taxon>Duplodnaviria</taxon>
        <taxon>Heunggongvirae</taxon>
        <taxon>Uroviricota</taxon>
        <taxon>Caudoviricetes</taxon>
        <taxon>Eurybiavirus</taxon>
        <taxon>Eurybiavirus PHM2</taxon>
    </lineage>
</organism>
<gene>
    <name evidence="1" type="primary">gp15</name>
    <name evidence="1" type="ORF">PHM1_107</name>
</gene>
<dbReference type="Proteomes" id="UP000006530">
    <property type="component" value="Segment"/>
</dbReference>
<protein>
    <submittedName>
        <fullName evidence="1">Proximal tail sheath stabilization</fullName>
    </submittedName>
</protein>
<dbReference type="InterPro" id="IPR038553">
    <property type="entry name" value="T4-gp15_tss_sf"/>
</dbReference>
<dbReference type="KEGG" id="vg:10327020"/>
<dbReference type="InterPro" id="IPR031997">
    <property type="entry name" value="T4-gp15_tss"/>
</dbReference>
<evidence type="ECO:0000313" key="2">
    <source>
        <dbReference type="Proteomes" id="UP000006530"/>
    </source>
</evidence>
<sequence>MLGAYTYNKIIRKCVIGFGTLFNNIECRKENKDGSVYSRMKVPLAYGPRQKFLARLEQQADLNQKVAITVPRLSFEMTGISYDSSRKLAPTTLTLKANTANAVKKQFTPVPYNIDFELNIISKTNDEALEITEQIVPIFQPSYQMTIKLVDDMADFRDVPIILNSINYSDDYEGSFDEKKITLITMQFTVKAYIFGPVGTSAPIKKAKADIYTDMKDVATTRQVAYQVQPKALSDQNQDGTTELTQAINTRNLTIEVLDYTNIPTQSYIEIGNEVLYVKSKTSPNKLSVRRAQNGTKAAAANAGTPIDLIDATDDALLTGGDDFGFSETVSYYE</sequence>
<dbReference type="RefSeq" id="YP_004322532.1">
    <property type="nucleotide sequence ID" value="NC_015280.1"/>
</dbReference>
<proteinExistence type="predicted"/>
<dbReference type="EMBL" id="GU071101">
    <property type="protein sequence ID" value="ADO98731.1"/>
    <property type="molecule type" value="Genomic_DNA"/>
</dbReference>
<dbReference type="Gene3D" id="3.30.2000.40">
    <property type="entry name" value="Myoviridae tail sheath stabiliser"/>
    <property type="match status" value="1"/>
</dbReference>
<name>E3SMT8_9CAUD</name>
<keyword evidence="2" id="KW-1185">Reference proteome</keyword>